<evidence type="ECO:0000256" key="4">
    <source>
        <dbReference type="ARBA" id="ARBA00016090"/>
    </source>
</evidence>
<dbReference type="KEGG" id="thyd:TTHT_0843"/>
<dbReference type="InterPro" id="IPR029055">
    <property type="entry name" value="Ntn_hydrolases_N"/>
</dbReference>
<evidence type="ECO:0000256" key="7">
    <source>
        <dbReference type="ARBA" id="ARBA00022679"/>
    </source>
</evidence>
<evidence type="ECO:0000259" key="12">
    <source>
        <dbReference type="PROSITE" id="PS51464"/>
    </source>
</evidence>
<evidence type="ECO:0000256" key="5">
    <source>
        <dbReference type="ARBA" id="ARBA00022490"/>
    </source>
</evidence>
<dbReference type="NCBIfam" id="TIGR01135">
    <property type="entry name" value="glmS"/>
    <property type="match status" value="1"/>
</dbReference>
<dbReference type="PANTHER" id="PTHR10937:SF0">
    <property type="entry name" value="GLUTAMINE--FRUCTOSE-6-PHOSPHATE TRANSAMINASE (ISOMERIZING)"/>
    <property type="match status" value="1"/>
</dbReference>
<dbReference type="HAMAP" id="MF_00164">
    <property type="entry name" value="GlmS"/>
    <property type="match status" value="1"/>
</dbReference>
<dbReference type="InterPro" id="IPR017932">
    <property type="entry name" value="GATase_2_dom"/>
</dbReference>
<dbReference type="NCBIfam" id="NF001484">
    <property type="entry name" value="PRK00331.1"/>
    <property type="match status" value="1"/>
</dbReference>
<evidence type="ECO:0000256" key="2">
    <source>
        <dbReference type="ARBA" id="ARBA00004496"/>
    </source>
</evidence>
<dbReference type="AlphaFoldDB" id="A0A7R6PXB7"/>
<dbReference type="InterPro" id="IPR047084">
    <property type="entry name" value="GFAT_N"/>
</dbReference>
<dbReference type="CDD" id="cd00714">
    <property type="entry name" value="GFAT"/>
    <property type="match status" value="1"/>
</dbReference>
<evidence type="ECO:0000256" key="10">
    <source>
        <dbReference type="HAMAP-Rule" id="MF_00164"/>
    </source>
</evidence>
<comment type="catalytic activity">
    <reaction evidence="1 10">
        <text>D-fructose 6-phosphate + L-glutamine = D-glucosamine 6-phosphate + L-glutamate</text>
        <dbReference type="Rhea" id="RHEA:13237"/>
        <dbReference type="ChEBI" id="CHEBI:29985"/>
        <dbReference type="ChEBI" id="CHEBI:58359"/>
        <dbReference type="ChEBI" id="CHEBI:58725"/>
        <dbReference type="ChEBI" id="CHEBI:61527"/>
        <dbReference type="EC" id="2.6.1.16"/>
    </reaction>
</comment>
<dbReference type="EC" id="2.6.1.16" evidence="3 10"/>
<keyword evidence="7 10" id="KW-0808">Transferase</keyword>
<evidence type="ECO:0000256" key="1">
    <source>
        <dbReference type="ARBA" id="ARBA00001031"/>
    </source>
</evidence>
<dbReference type="CDD" id="cd05008">
    <property type="entry name" value="SIS_GlmS_GlmD_1"/>
    <property type="match status" value="1"/>
</dbReference>
<dbReference type="SUPFAM" id="SSF53697">
    <property type="entry name" value="SIS domain"/>
    <property type="match status" value="1"/>
</dbReference>
<dbReference type="Pfam" id="PF13522">
    <property type="entry name" value="GATase_6"/>
    <property type="match status" value="1"/>
</dbReference>
<dbReference type="GO" id="GO:0006487">
    <property type="term" value="P:protein N-linked glycosylation"/>
    <property type="evidence" value="ECO:0007669"/>
    <property type="project" value="TreeGrafter"/>
</dbReference>
<dbReference type="GO" id="GO:0005737">
    <property type="term" value="C:cytoplasm"/>
    <property type="evidence" value="ECO:0007669"/>
    <property type="project" value="UniProtKB-SubCell"/>
</dbReference>
<organism evidence="13 14">
    <name type="scientific">Thermotomaculum hydrothermale</name>
    <dbReference type="NCBI Taxonomy" id="981385"/>
    <lineage>
        <taxon>Bacteria</taxon>
        <taxon>Pseudomonadati</taxon>
        <taxon>Acidobacteriota</taxon>
        <taxon>Holophagae</taxon>
        <taxon>Thermotomaculales</taxon>
        <taxon>Thermotomaculaceae</taxon>
        <taxon>Thermotomaculum</taxon>
    </lineage>
</organism>
<evidence type="ECO:0000256" key="6">
    <source>
        <dbReference type="ARBA" id="ARBA00022576"/>
    </source>
</evidence>
<keyword evidence="8" id="KW-0677">Repeat</keyword>
<dbReference type="PROSITE" id="PS51464">
    <property type="entry name" value="SIS"/>
    <property type="match status" value="2"/>
</dbReference>
<dbReference type="Proteomes" id="UP000595564">
    <property type="component" value="Chromosome"/>
</dbReference>
<dbReference type="Pfam" id="PF01380">
    <property type="entry name" value="SIS"/>
    <property type="match status" value="2"/>
</dbReference>
<dbReference type="EMBL" id="AP017470">
    <property type="protein sequence ID" value="BBB32405.1"/>
    <property type="molecule type" value="Genomic_DNA"/>
</dbReference>
<evidence type="ECO:0000259" key="11">
    <source>
        <dbReference type="PROSITE" id="PS51278"/>
    </source>
</evidence>
<comment type="subunit">
    <text evidence="10">Homodimer.</text>
</comment>
<dbReference type="InterPro" id="IPR046348">
    <property type="entry name" value="SIS_dom_sf"/>
</dbReference>
<comment type="subcellular location">
    <subcellularLocation>
        <location evidence="2 10">Cytoplasm</location>
    </subcellularLocation>
</comment>
<dbReference type="CDD" id="cd05009">
    <property type="entry name" value="SIS_GlmS_GlmD_2"/>
    <property type="match status" value="1"/>
</dbReference>
<feature type="active site" description="Nucleophile; for GATase activity" evidence="10">
    <location>
        <position position="2"/>
    </location>
</feature>
<feature type="active site" description="For Fru-6P isomerization activity" evidence="10">
    <location>
        <position position="605"/>
    </location>
</feature>
<feature type="domain" description="Glutamine amidotransferase type-2" evidence="11">
    <location>
        <begin position="2"/>
        <end position="219"/>
    </location>
</feature>
<keyword evidence="14" id="KW-1185">Reference proteome</keyword>
<dbReference type="InterPro" id="IPR001347">
    <property type="entry name" value="SIS_dom"/>
</dbReference>
<gene>
    <name evidence="10 13" type="primary">glmS</name>
    <name evidence="13" type="ORF">TTHT_0843</name>
</gene>
<dbReference type="GO" id="GO:0006002">
    <property type="term" value="P:fructose 6-phosphate metabolic process"/>
    <property type="evidence" value="ECO:0007669"/>
    <property type="project" value="TreeGrafter"/>
</dbReference>
<name>A0A7R6PXB7_9BACT</name>
<dbReference type="RefSeq" id="WP_201328752.1">
    <property type="nucleotide sequence ID" value="NZ_AP017470.1"/>
</dbReference>
<evidence type="ECO:0000313" key="14">
    <source>
        <dbReference type="Proteomes" id="UP000595564"/>
    </source>
</evidence>
<dbReference type="SUPFAM" id="SSF56235">
    <property type="entry name" value="N-terminal nucleophile aminohydrolases (Ntn hydrolases)"/>
    <property type="match status" value="1"/>
</dbReference>
<dbReference type="InterPro" id="IPR005855">
    <property type="entry name" value="GFAT"/>
</dbReference>
<dbReference type="InterPro" id="IPR035466">
    <property type="entry name" value="GlmS/AgaS_SIS"/>
</dbReference>
<feature type="domain" description="SIS" evidence="12">
    <location>
        <begin position="288"/>
        <end position="427"/>
    </location>
</feature>
<dbReference type="PANTHER" id="PTHR10937">
    <property type="entry name" value="GLUCOSAMINE--FRUCTOSE-6-PHOSPHATE AMINOTRANSFERASE, ISOMERIZING"/>
    <property type="match status" value="1"/>
</dbReference>
<dbReference type="FunFam" id="3.40.50.10490:FF:000001">
    <property type="entry name" value="Glutamine--fructose-6-phosphate aminotransferase [isomerizing]"/>
    <property type="match status" value="1"/>
</dbReference>
<feature type="domain" description="SIS" evidence="12">
    <location>
        <begin position="459"/>
        <end position="600"/>
    </location>
</feature>
<dbReference type="FunFam" id="3.60.20.10:FF:000006">
    <property type="entry name" value="Glutamine--fructose-6-phosphate aminotransferase [isomerizing]"/>
    <property type="match status" value="1"/>
</dbReference>
<feature type="initiator methionine" description="Removed" evidence="10">
    <location>
        <position position="1"/>
    </location>
</feature>
<dbReference type="GO" id="GO:0097367">
    <property type="term" value="F:carbohydrate derivative binding"/>
    <property type="evidence" value="ECO:0007669"/>
    <property type="project" value="InterPro"/>
</dbReference>
<dbReference type="Gene3D" id="3.60.20.10">
    <property type="entry name" value="Glutamine Phosphoribosylpyrophosphate, subunit 1, domain 1"/>
    <property type="match status" value="1"/>
</dbReference>
<dbReference type="PROSITE" id="PS51278">
    <property type="entry name" value="GATASE_TYPE_2"/>
    <property type="match status" value="1"/>
</dbReference>
<dbReference type="InterPro" id="IPR035490">
    <property type="entry name" value="GlmS/FrlB_SIS"/>
</dbReference>
<evidence type="ECO:0000256" key="3">
    <source>
        <dbReference type="ARBA" id="ARBA00012916"/>
    </source>
</evidence>
<comment type="function">
    <text evidence="10">Catalyzes the first step in hexosamine metabolism, converting fructose-6P into glucosamine-6P using glutamine as a nitrogen source.</text>
</comment>
<dbReference type="GO" id="GO:0004360">
    <property type="term" value="F:glutamine-fructose-6-phosphate transaminase (isomerizing) activity"/>
    <property type="evidence" value="ECO:0007669"/>
    <property type="project" value="UniProtKB-UniRule"/>
</dbReference>
<dbReference type="GO" id="GO:0005975">
    <property type="term" value="P:carbohydrate metabolic process"/>
    <property type="evidence" value="ECO:0007669"/>
    <property type="project" value="UniProtKB-UniRule"/>
</dbReference>
<accession>A0A7R6PXB7</accession>
<evidence type="ECO:0000256" key="8">
    <source>
        <dbReference type="ARBA" id="ARBA00022737"/>
    </source>
</evidence>
<keyword evidence="6 10" id="KW-0032">Aminotransferase</keyword>
<reference evidence="13 14" key="1">
    <citation type="journal article" date="2012" name="Extremophiles">
        <title>Thermotomaculum hydrothermale gen. nov., sp. nov., a novel heterotrophic thermophile within the phylum Acidobacteria from a deep-sea hydrothermal vent chimney in the Southern Okinawa Trough.</title>
        <authorList>
            <person name="Izumi H."/>
            <person name="Nunoura T."/>
            <person name="Miyazaki M."/>
            <person name="Mino S."/>
            <person name="Toki T."/>
            <person name="Takai K."/>
            <person name="Sako Y."/>
            <person name="Sawabe T."/>
            <person name="Nakagawa S."/>
        </authorList>
    </citation>
    <scope>NUCLEOTIDE SEQUENCE [LARGE SCALE GENOMIC DNA]</scope>
    <source>
        <strain evidence="13 14">AC55</strain>
    </source>
</reference>
<dbReference type="Gene3D" id="3.40.50.10490">
    <property type="entry name" value="Glucose-6-phosphate isomerase like protein, domain 1"/>
    <property type="match status" value="2"/>
</dbReference>
<evidence type="ECO:0000313" key="13">
    <source>
        <dbReference type="EMBL" id="BBB32405.1"/>
    </source>
</evidence>
<protein>
    <recommendedName>
        <fullName evidence="4 10">Glutamine--fructose-6-phosphate aminotransferase [isomerizing]</fullName>
        <ecNumber evidence="3 10">2.6.1.16</ecNumber>
    </recommendedName>
    <alternativeName>
        <fullName evidence="10">D-fructose-6-phosphate amidotransferase</fullName>
    </alternativeName>
    <alternativeName>
        <fullName evidence="10">GFAT</fullName>
    </alternativeName>
    <alternativeName>
        <fullName evidence="10">Glucosamine-6-phosphate synthase</fullName>
    </alternativeName>
    <alternativeName>
        <fullName evidence="10">Hexosephosphate aminotransferase</fullName>
    </alternativeName>
    <alternativeName>
        <fullName evidence="10">L-glutamine--D-fructose-6-phosphate amidotransferase</fullName>
    </alternativeName>
</protein>
<keyword evidence="5 10" id="KW-0963">Cytoplasm</keyword>
<keyword evidence="9" id="KW-0315">Glutamine amidotransferase</keyword>
<dbReference type="GO" id="GO:0006047">
    <property type="term" value="P:UDP-N-acetylglucosamine metabolic process"/>
    <property type="evidence" value="ECO:0007669"/>
    <property type="project" value="TreeGrafter"/>
</dbReference>
<evidence type="ECO:0000256" key="9">
    <source>
        <dbReference type="ARBA" id="ARBA00022962"/>
    </source>
</evidence>
<sequence>MCGIICYIGKQNSIPILMEGLKRLEYRGYDSAGLAAVNSKNKDFVFVKSVGKVNELEKKVKSQDGNCDYGIAHTRWATHGKPTEINAHPHTDCSGKLFIVHNGIIENYEILKSDLIEKGHKFVSDTDTEVLAHLIEENLDGSFEEAVRKALSLVEGTFGIAVIHKDFPRKIIVARRGSPIILGIGEDEYIAASDINAFIRYTNKVIYLNDNEMALLNDKNITITDLNLKEIAKEPETIEWDYTENEKSGFKHFMLKEIYEQPKTVENAIRGRLIEGEGISKLGGLEPVLDRILNLKRLTFVSCGTSFYAGLYGKYIFEMLTDLDVDVDYASEFRYRNLKLSEYDGVVAISQSGETADTLAALREAKRKGALVLGLVNVVGSTIAKETDAGVYCHAGPEIGVASTKIFVSQCVILNLIALLLGRRRGLSIFDGMNLIKEIKKLPENIKFVLDNGENIRGIAKKYLPFKNFLYIGRHLNFPIAMEGALKLKEISYVHAEGYPAGEMKHGPISLIDENFPTVAIATDGFTYEKMISNIQEIKARSGKVIAIATEGNKEIKEIVDDVIYVPKTIDILQPIINVIPLQLFAYYFADFKGRDIDKPRNLAKSVTVE</sequence>
<proteinExistence type="inferred from homology"/>